<sequence length="56" mass="6184">MTVESEKQGKTLMLFTVATIVFLPLSFMAAFFAINITEFQRDAGGTLGLSYVSKMM</sequence>
<keyword evidence="2 5" id="KW-0812">Transmembrane</keyword>
<dbReference type="Gene3D" id="1.20.58.340">
    <property type="entry name" value="Magnesium transport protein CorA, transmembrane region"/>
    <property type="match status" value="1"/>
</dbReference>
<dbReference type="InterPro" id="IPR045863">
    <property type="entry name" value="CorA_TM1_TM2"/>
</dbReference>
<accession>A0AA35PZH2</accession>
<feature type="non-terminal residue" evidence="6">
    <location>
        <position position="56"/>
    </location>
</feature>
<reference evidence="6" key="1">
    <citation type="submission" date="2023-01" db="EMBL/GenBank/DDBJ databases">
        <authorList>
            <person name="Piombo E."/>
        </authorList>
    </citation>
    <scope>NUCLEOTIDE SEQUENCE</scope>
</reference>
<evidence type="ECO:0000256" key="1">
    <source>
        <dbReference type="ARBA" id="ARBA00004141"/>
    </source>
</evidence>
<evidence type="ECO:0000256" key="5">
    <source>
        <dbReference type="SAM" id="Phobius"/>
    </source>
</evidence>
<evidence type="ECO:0000256" key="4">
    <source>
        <dbReference type="ARBA" id="ARBA00023136"/>
    </source>
</evidence>
<gene>
    <name evidence="6" type="ORF">CCHLO57077_00012514</name>
</gene>
<keyword evidence="7" id="KW-1185">Reference proteome</keyword>
<dbReference type="SUPFAM" id="SSF144083">
    <property type="entry name" value="Magnesium transport protein CorA, transmembrane region"/>
    <property type="match status" value="1"/>
</dbReference>
<evidence type="ECO:0000256" key="2">
    <source>
        <dbReference type="ARBA" id="ARBA00022692"/>
    </source>
</evidence>
<dbReference type="EMBL" id="CABFNP030000751">
    <property type="protein sequence ID" value="CAI6083509.1"/>
    <property type="molecule type" value="Genomic_DNA"/>
</dbReference>
<dbReference type="Proteomes" id="UP001160390">
    <property type="component" value="Unassembled WGS sequence"/>
</dbReference>
<dbReference type="GO" id="GO:0016020">
    <property type="term" value="C:membrane"/>
    <property type="evidence" value="ECO:0007669"/>
    <property type="project" value="UniProtKB-SubCell"/>
</dbReference>
<dbReference type="AlphaFoldDB" id="A0AA35PZH2"/>
<organism evidence="6 7">
    <name type="scientific">Clonostachys chloroleuca</name>
    <dbReference type="NCBI Taxonomy" id="1926264"/>
    <lineage>
        <taxon>Eukaryota</taxon>
        <taxon>Fungi</taxon>
        <taxon>Dikarya</taxon>
        <taxon>Ascomycota</taxon>
        <taxon>Pezizomycotina</taxon>
        <taxon>Sordariomycetes</taxon>
        <taxon>Hypocreomycetidae</taxon>
        <taxon>Hypocreales</taxon>
        <taxon>Bionectriaceae</taxon>
        <taxon>Clonostachys</taxon>
    </lineage>
</organism>
<feature type="transmembrane region" description="Helical" evidence="5">
    <location>
        <begin position="12"/>
        <end position="34"/>
    </location>
</feature>
<keyword evidence="4 5" id="KW-0472">Membrane</keyword>
<evidence type="ECO:0000256" key="3">
    <source>
        <dbReference type="ARBA" id="ARBA00022989"/>
    </source>
</evidence>
<protein>
    <submittedName>
        <fullName evidence="6">Uncharacterized protein</fullName>
    </submittedName>
</protein>
<keyword evidence="3 5" id="KW-1133">Transmembrane helix</keyword>
<comment type="subcellular location">
    <subcellularLocation>
        <location evidence="1">Membrane</location>
        <topology evidence="1">Multi-pass membrane protein</topology>
    </subcellularLocation>
</comment>
<evidence type="ECO:0000313" key="7">
    <source>
        <dbReference type="Proteomes" id="UP001160390"/>
    </source>
</evidence>
<name>A0AA35PZH2_9HYPO</name>
<evidence type="ECO:0000313" key="6">
    <source>
        <dbReference type="EMBL" id="CAI6083509.1"/>
    </source>
</evidence>
<proteinExistence type="predicted"/>
<comment type="caution">
    <text evidence="6">The sequence shown here is derived from an EMBL/GenBank/DDBJ whole genome shotgun (WGS) entry which is preliminary data.</text>
</comment>